<dbReference type="PROSITE" id="PS50943">
    <property type="entry name" value="HTH_CROC1"/>
    <property type="match status" value="1"/>
</dbReference>
<dbReference type="SMART" id="SM00530">
    <property type="entry name" value="HTH_XRE"/>
    <property type="match status" value="1"/>
</dbReference>
<dbReference type="Proteomes" id="UP000195798">
    <property type="component" value="Chromosome"/>
</dbReference>
<evidence type="ECO:0000259" key="2">
    <source>
        <dbReference type="PROSITE" id="PS50943"/>
    </source>
</evidence>
<dbReference type="PANTHER" id="PTHR46797">
    <property type="entry name" value="HTH-TYPE TRANSCRIPTIONAL REGULATOR"/>
    <property type="match status" value="1"/>
</dbReference>
<dbReference type="PANTHER" id="PTHR46797:SF1">
    <property type="entry name" value="METHYLPHOSPHONATE SYNTHASE"/>
    <property type="match status" value="1"/>
</dbReference>
<reference evidence="3 4" key="1">
    <citation type="submission" date="2017-05" db="EMBL/GenBank/DDBJ databases">
        <authorList>
            <person name="Oh N.-S."/>
        </authorList>
    </citation>
    <scope>NUCLEOTIDE SEQUENCE [LARGE SCALE GENOMIC DNA]</scope>
    <source>
        <strain evidence="3 4">4M13</strain>
    </source>
</reference>
<sequence>MKGIVIEVIDNLGAAIKKRRRSLRMTQEDLAEFSSLSVNFISKIERTGNQNISIQKLDAIAKALQTSVITLIDESSKTPKSQTFVNKLSNDRVFLDKLTNDMKKLPVAQEEALAKSFITIINTFAKEDKRKLQ</sequence>
<name>A0AB33C1H0_LACGS</name>
<dbReference type="GO" id="GO:0005829">
    <property type="term" value="C:cytosol"/>
    <property type="evidence" value="ECO:0007669"/>
    <property type="project" value="TreeGrafter"/>
</dbReference>
<dbReference type="CDD" id="cd00093">
    <property type="entry name" value="HTH_XRE"/>
    <property type="match status" value="1"/>
</dbReference>
<dbReference type="RefSeq" id="WP_024273052.1">
    <property type="nucleotide sequence ID" value="NZ_CP021427.1"/>
</dbReference>
<dbReference type="GO" id="GO:0003677">
    <property type="term" value="F:DNA binding"/>
    <property type="evidence" value="ECO:0007669"/>
    <property type="project" value="UniProtKB-KW"/>
</dbReference>
<accession>A0AB33C1H0</accession>
<gene>
    <name evidence="3" type="ORF">CCE30_00730</name>
</gene>
<evidence type="ECO:0000313" key="3">
    <source>
        <dbReference type="EMBL" id="ART97535.1"/>
    </source>
</evidence>
<keyword evidence="1" id="KW-0238">DNA-binding</keyword>
<dbReference type="AlphaFoldDB" id="A0AB33C1H0"/>
<organism evidence="3 4">
    <name type="scientific">Lactobacillus gasseri</name>
    <dbReference type="NCBI Taxonomy" id="1596"/>
    <lineage>
        <taxon>Bacteria</taxon>
        <taxon>Bacillati</taxon>
        <taxon>Bacillota</taxon>
        <taxon>Bacilli</taxon>
        <taxon>Lactobacillales</taxon>
        <taxon>Lactobacillaceae</taxon>
        <taxon>Lactobacillus</taxon>
    </lineage>
</organism>
<evidence type="ECO:0000256" key="1">
    <source>
        <dbReference type="ARBA" id="ARBA00023125"/>
    </source>
</evidence>
<dbReference type="SUPFAM" id="SSF47413">
    <property type="entry name" value="lambda repressor-like DNA-binding domains"/>
    <property type="match status" value="1"/>
</dbReference>
<dbReference type="Gene3D" id="1.10.260.40">
    <property type="entry name" value="lambda repressor-like DNA-binding domains"/>
    <property type="match status" value="1"/>
</dbReference>
<evidence type="ECO:0000313" key="4">
    <source>
        <dbReference type="Proteomes" id="UP000195798"/>
    </source>
</evidence>
<dbReference type="EMBL" id="CP021427">
    <property type="protein sequence ID" value="ART97535.1"/>
    <property type="molecule type" value="Genomic_DNA"/>
</dbReference>
<protein>
    <submittedName>
        <fullName evidence="3">Transcriptional regulator</fullName>
    </submittedName>
</protein>
<dbReference type="InterPro" id="IPR010982">
    <property type="entry name" value="Lambda_DNA-bd_dom_sf"/>
</dbReference>
<feature type="domain" description="HTH cro/C1-type" evidence="2">
    <location>
        <begin position="16"/>
        <end position="71"/>
    </location>
</feature>
<proteinExistence type="predicted"/>
<dbReference type="GO" id="GO:0003700">
    <property type="term" value="F:DNA-binding transcription factor activity"/>
    <property type="evidence" value="ECO:0007669"/>
    <property type="project" value="TreeGrafter"/>
</dbReference>
<dbReference type="Pfam" id="PF01381">
    <property type="entry name" value="HTH_3"/>
    <property type="match status" value="1"/>
</dbReference>
<dbReference type="InterPro" id="IPR050807">
    <property type="entry name" value="TransReg_Diox_bact_type"/>
</dbReference>
<dbReference type="InterPro" id="IPR001387">
    <property type="entry name" value="Cro/C1-type_HTH"/>
</dbReference>